<sequence length="513" mass="56726">MSVKRSKSVYHSIQFHDEDASDSLPTPDRSPERTRTDPCSTTGPPPSAPVAIVQPRWPTVTMAPDGDRQPEASTSAASDFPPVSPRPSEDSNEGSGLEADLETAMDLSVARVNGALATYMETGGLGDLEDIAIDLEDIVINTPLVSMTRTNSPGVTPYHQPISPETVAAYMNSATWPPPSHQTEDDAGSIISIHASSSESEAEEGNRKDLTQWDIMASAADNEQLKGRFISAIRGFLLVIGDQATCKNIRGAKRLRQDDANPLEKLAWVKENPGTNFNVLGEFLHHAHSAHLTAALQFAERCSDTQLADKTLQELSKTEETISVSRFVLQSPKGREEDHAIILKRSVNVRDGRMYGVSWSRLRSDTLNCLMAITRGEKDHNPDKRKKTKFDKSLDTFSKIYTTSCTQEERKIPKELQEEDRELDREMHREQLNCLFYGNSWPCLDRVRVLPHPTTTPHSNTAAALEPHPPTAAVWREAYTSVQQQFWNPIPPQQQGCGSSAPRFIPPQQQGGG</sequence>
<protein>
    <submittedName>
        <fullName evidence="3">Hypp9660 protein</fullName>
    </submittedName>
</protein>
<dbReference type="OrthoDB" id="3207600at2759"/>
<dbReference type="EMBL" id="CAKMNS010000350">
    <property type="protein sequence ID" value="CAH1277489.1"/>
    <property type="molecule type" value="Genomic_DNA"/>
</dbReference>
<feature type="compositionally biased region" description="Polar residues" evidence="1">
    <location>
        <begin position="488"/>
        <end position="498"/>
    </location>
</feature>
<organism evidence="3 4">
    <name type="scientific">Branchiostoma lanceolatum</name>
    <name type="common">Common lancelet</name>
    <name type="synonym">Amphioxus lanceolatum</name>
    <dbReference type="NCBI Taxonomy" id="7740"/>
    <lineage>
        <taxon>Eukaryota</taxon>
        <taxon>Metazoa</taxon>
        <taxon>Chordata</taxon>
        <taxon>Cephalochordata</taxon>
        <taxon>Leptocardii</taxon>
        <taxon>Amphioxiformes</taxon>
        <taxon>Branchiostomatidae</taxon>
        <taxon>Branchiostoma</taxon>
    </lineage>
</organism>
<evidence type="ECO:0000256" key="1">
    <source>
        <dbReference type="SAM" id="MobiDB-lite"/>
    </source>
</evidence>
<evidence type="ECO:0000259" key="2">
    <source>
        <dbReference type="Pfam" id="PF20231"/>
    </source>
</evidence>
<dbReference type="InterPro" id="IPR046496">
    <property type="entry name" value="DUF6589"/>
</dbReference>
<feature type="domain" description="DUF6589" evidence="2">
    <location>
        <begin position="180"/>
        <end position="292"/>
    </location>
</feature>
<dbReference type="Proteomes" id="UP000838412">
    <property type="component" value="Unassembled WGS sequence"/>
</dbReference>
<name>A0A8S4MNZ1_BRALA</name>
<dbReference type="AlphaFoldDB" id="A0A8S4MNZ1"/>
<gene>
    <name evidence="3" type="primary">Hypp9660</name>
    <name evidence="3" type="ORF">BLAG_LOCUS26259</name>
</gene>
<comment type="caution">
    <text evidence="3">The sequence shown here is derived from an EMBL/GenBank/DDBJ whole genome shotgun (WGS) entry which is preliminary data.</text>
</comment>
<accession>A0A8S4MNZ1</accession>
<evidence type="ECO:0000313" key="4">
    <source>
        <dbReference type="Proteomes" id="UP000838412"/>
    </source>
</evidence>
<proteinExistence type="predicted"/>
<dbReference type="Pfam" id="PF20231">
    <property type="entry name" value="DUF6589"/>
    <property type="match status" value="1"/>
</dbReference>
<feature type="region of interest" description="Disordered" evidence="1">
    <location>
        <begin position="1"/>
        <end position="98"/>
    </location>
</feature>
<keyword evidence="4" id="KW-1185">Reference proteome</keyword>
<evidence type="ECO:0000313" key="3">
    <source>
        <dbReference type="EMBL" id="CAH1277489.1"/>
    </source>
</evidence>
<feature type="region of interest" description="Disordered" evidence="1">
    <location>
        <begin position="488"/>
        <end position="513"/>
    </location>
</feature>
<reference evidence="3" key="1">
    <citation type="submission" date="2022-01" db="EMBL/GenBank/DDBJ databases">
        <authorList>
            <person name="Braso-Vives M."/>
        </authorList>
    </citation>
    <scope>NUCLEOTIDE SEQUENCE</scope>
</reference>